<feature type="domain" description="SpaA-like prealbumin fold" evidence="8">
    <location>
        <begin position="417"/>
        <end position="523"/>
    </location>
</feature>
<dbReference type="GO" id="GO:0005975">
    <property type="term" value="P:carbohydrate metabolic process"/>
    <property type="evidence" value="ECO:0007669"/>
    <property type="project" value="UniProtKB-ARBA"/>
</dbReference>
<dbReference type="NCBIfam" id="TIGR04226">
    <property type="entry name" value="RrgB_K2N_iso_D2"/>
    <property type="match status" value="1"/>
</dbReference>
<dbReference type="Pfam" id="PF00746">
    <property type="entry name" value="Gram_pos_anchor"/>
    <property type="match status" value="1"/>
</dbReference>
<dbReference type="AlphaFoldDB" id="A0A430FK22"/>
<dbReference type="InterPro" id="IPR019931">
    <property type="entry name" value="LPXTG_anchor"/>
</dbReference>
<evidence type="ECO:0000313" key="9">
    <source>
        <dbReference type="EMBL" id="RSX53177.1"/>
    </source>
</evidence>
<keyword evidence="2" id="KW-0964">Secreted</keyword>
<organism evidence="9 10">
    <name type="scientific">Bifidobacterium goeldii</name>
    <dbReference type="NCBI Taxonomy" id="2306975"/>
    <lineage>
        <taxon>Bacteria</taxon>
        <taxon>Bacillati</taxon>
        <taxon>Actinomycetota</taxon>
        <taxon>Actinomycetes</taxon>
        <taxon>Bifidobacteriales</taxon>
        <taxon>Bifidobacteriaceae</taxon>
        <taxon>Bifidobacterium</taxon>
    </lineage>
</organism>
<feature type="signal peptide" evidence="6">
    <location>
        <begin position="1"/>
        <end position="31"/>
    </location>
</feature>
<dbReference type="Pfam" id="PF17802">
    <property type="entry name" value="SpaA"/>
    <property type="match status" value="1"/>
</dbReference>
<gene>
    <name evidence="9" type="ORF">D2E25_1150</name>
</gene>
<dbReference type="OrthoDB" id="2199792at2"/>
<accession>A0A430FK22</accession>
<dbReference type="Gene3D" id="2.60.40.10">
    <property type="entry name" value="Immunoglobulins"/>
    <property type="match status" value="1"/>
</dbReference>
<dbReference type="RefSeq" id="WP_125980776.1">
    <property type="nucleotide sequence ID" value="NZ_QXGL01000003.1"/>
</dbReference>
<evidence type="ECO:0000313" key="10">
    <source>
        <dbReference type="Proteomes" id="UP000287533"/>
    </source>
</evidence>
<dbReference type="NCBIfam" id="NF033902">
    <property type="entry name" value="iso_D2_wall_anc"/>
    <property type="match status" value="1"/>
</dbReference>
<evidence type="ECO:0000259" key="7">
    <source>
        <dbReference type="Pfam" id="PF00746"/>
    </source>
</evidence>
<keyword evidence="4" id="KW-0572">Peptidoglycan-anchor</keyword>
<comment type="caution">
    <text evidence="9">The sequence shown here is derived from an EMBL/GenBank/DDBJ whole genome shotgun (WGS) entry which is preliminary data.</text>
</comment>
<dbReference type="InterPro" id="IPR048052">
    <property type="entry name" value="FM1-like"/>
</dbReference>
<feature type="transmembrane region" description="Helical" evidence="5">
    <location>
        <begin position="587"/>
        <end position="608"/>
    </location>
</feature>
<dbReference type="NCBIfam" id="TIGR01167">
    <property type="entry name" value="LPXTG_anchor"/>
    <property type="match status" value="1"/>
</dbReference>
<evidence type="ECO:0000259" key="8">
    <source>
        <dbReference type="Pfam" id="PF17802"/>
    </source>
</evidence>
<protein>
    <submittedName>
        <fullName evidence="9">Cell surface protein</fullName>
    </submittedName>
</protein>
<evidence type="ECO:0000256" key="4">
    <source>
        <dbReference type="ARBA" id="ARBA00023088"/>
    </source>
</evidence>
<evidence type="ECO:0000256" key="6">
    <source>
        <dbReference type="SAM" id="SignalP"/>
    </source>
</evidence>
<reference evidence="9 10" key="1">
    <citation type="submission" date="2018-09" db="EMBL/GenBank/DDBJ databases">
        <title>Characterization of the phylogenetic diversity of five novel species belonging to the genus Bifidobacterium.</title>
        <authorList>
            <person name="Lugli G.A."/>
            <person name="Duranti S."/>
            <person name="Milani C."/>
        </authorList>
    </citation>
    <scope>NUCLEOTIDE SEQUENCE [LARGE SCALE GENOMIC DNA]</scope>
    <source>
        <strain evidence="9 10">2034B</strain>
    </source>
</reference>
<sequence>MKSLMKKLVAVIIAAATMLGFAGLGAAVATAADVTPSWATASDTGSITVNTAEGFAADGQNPYALKYYQMFTANVEANDSGADKTDNTKTKVTYTLNADWKAFFTSTDTTTAGTNFVDGAKTVDQQAVEYILGLTEAQRADFANHAQQWAATNIKNEADKDAKFGTVTPATKDSKSVTISNLPAGYYLIAPDEHQLGQQNKYQALLVNLTDTAKNVSVQLKHEFPTVDKTVDDKHASENKIGDVVNYKLTSTVPDMYKYELGYTFNFLDTLSKGLTLSDAQGNAITDADHFEPVVKIEGSNTPDTGKTYQTLKKGDDQDYKVTVTNNGDTTSIAIIMNDFRQKHQNDHGKTITVEYSATLNENAVVGKQGNPNSAQVQYSNDPTNNGTGTSVPSEVKSHTFGFTIDKYTGKDYSEFAERLAGATFKVYKNTTVNNNDQADKDAGALKFNVTDGDGSNSAIAQYAKDQTAALIGNLKDEVTTPKSGRIEVGGLLPGTYWIEETQAPEGYNKLTEMIKVVISAKYDTADGKINGAVSGTQTGKLVSWKVEYTQNNNGGTATEDKIGEPPVLPVLNVNKDNVLLPGTGSIGTMLFTVFGALIIIGGAVWYVRSNRKTTK</sequence>
<name>A0A430FK22_9BIFI</name>
<keyword evidence="5" id="KW-0472">Membrane</keyword>
<dbReference type="InterPro" id="IPR041033">
    <property type="entry name" value="SpaA_PFL_dom_1"/>
</dbReference>
<dbReference type="EMBL" id="QXGL01000003">
    <property type="protein sequence ID" value="RSX53177.1"/>
    <property type="molecule type" value="Genomic_DNA"/>
</dbReference>
<feature type="domain" description="Gram-positive cocci surface proteins LPxTG" evidence="7">
    <location>
        <begin position="575"/>
        <end position="613"/>
    </location>
</feature>
<keyword evidence="1" id="KW-0134">Cell wall</keyword>
<proteinExistence type="predicted"/>
<evidence type="ECO:0000256" key="2">
    <source>
        <dbReference type="ARBA" id="ARBA00022525"/>
    </source>
</evidence>
<dbReference type="Gene3D" id="2.60.40.740">
    <property type="match status" value="1"/>
</dbReference>
<keyword evidence="3 6" id="KW-0732">Signal</keyword>
<evidence type="ECO:0000256" key="5">
    <source>
        <dbReference type="SAM" id="Phobius"/>
    </source>
</evidence>
<keyword evidence="5" id="KW-0812">Transmembrane</keyword>
<dbReference type="Proteomes" id="UP000287533">
    <property type="component" value="Unassembled WGS sequence"/>
</dbReference>
<keyword evidence="5" id="KW-1133">Transmembrane helix</keyword>
<keyword evidence="10" id="KW-1185">Reference proteome</keyword>
<evidence type="ECO:0000256" key="1">
    <source>
        <dbReference type="ARBA" id="ARBA00022512"/>
    </source>
</evidence>
<evidence type="ECO:0000256" key="3">
    <source>
        <dbReference type="ARBA" id="ARBA00022729"/>
    </source>
</evidence>
<dbReference type="InterPro" id="IPR013783">
    <property type="entry name" value="Ig-like_fold"/>
</dbReference>
<dbReference type="InterPro" id="IPR026466">
    <property type="entry name" value="Fim_isopep_form_D2_dom"/>
</dbReference>
<feature type="chain" id="PRO_5019161985" evidence="6">
    <location>
        <begin position="32"/>
        <end position="616"/>
    </location>
</feature>